<proteinExistence type="predicted"/>
<organism evidence="1 2">
    <name type="scientific">Deinococcus cavernae</name>
    <dbReference type="NCBI Taxonomy" id="2320857"/>
    <lineage>
        <taxon>Bacteria</taxon>
        <taxon>Thermotogati</taxon>
        <taxon>Deinococcota</taxon>
        <taxon>Deinococci</taxon>
        <taxon>Deinococcales</taxon>
        <taxon>Deinococcaceae</taxon>
        <taxon>Deinococcus</taxon>
    </lineage>
</organism>
<evidence type="ECO:0008006" key="3">
    <source>
        <dbReference type="Google" id="ProtNLM"/>
    </source>
</evidence>
<dbReference type="RefSeq" id="WP_119760907.1">
    <property type="nucleotide sequence ID" value="NZ_QYUJ01000008.1"/>
</dbReference>
<accession>A0A418VFP1</accession>
<comment type="caution">
    <text evidence="1">The sequence shown here is derived from an EMBL/GenBank/DDBJ whole genome shotgun (WGS) entry which is preliminary data.</text>
</comment>
<gene>
    <name evidence="1" type="ORF">D3875_02745</name>
</gene>
<reference evidence="1 2" key="1">
    <citation type="submission" date="2018-09" db="EMBL/GenBank/DDBJ databases">
        <authorList>
            <person name="Zhu H."/>
        </authorList>
    </citation>
    <scope>NUCLEOTIDE SEQUENCE [LARGE SCALE GENOMIC DNA]</scope>
    <source>
        <strain evidence="1 2">K2S05-167</strain>
    </source>
</reference>
<keyword evidence="2" id="KW-1185">Reference proteome</keyword>
<name>A0A418VFP1_9DEIO</name>
<evidence type="ECO:0000313" key="2">
    <source>
        <dbReference type="Proteomes" id="UP000286287"/>
    </source>
</evidence>
<dbReference type="OrthoDB" id="60009at2"/>
<dbReference type="EMBL" id="QYUJ01000008">
    <property type="protein sequence ID" value="RJF74930.1"/>
    <property type="molecule type" value="Genomic_DNA"/>
</dbReference>
<sequence length="372" mass="40583">MKRFAVSKIADINLDLKKEAARQGRTFDQQLEVMAASGEIDKSIIDPTRRNSQGQSVPAYRQVLAAAGIDLKGARSAQTVTEAFFRDDDNRILFPYYIESRYREIQNERQGELAYADLVAERIPLTGGQTIAQIPTITENASDTDGDPSRIAEGSEFPVMTIDMGDYVAYLAKFGGRLEATKEALMGARLPLFDRWLTVFARRVLRQKTRFALKLVKNGDGNNNTAPNVNNGSADLTIASLIKLRQKAAEYGASPTIVTGDTVAFGKMFELPILTNPASTAPQAQQLLATGTLPGILGMTPKIAPIPSVLDGSNQLLAIDPERGLIEFYSPDLDLVEYEYLMKRQVEAVQVSESIALGKPDNGVGVTLTLNP</sequence>
<dbReference type="Pfam" id="PF25209">
    <property type="entry name" value="Phage_capsid_4"/>
    <property type="match status" value="1"/>
</dbReference>
<protein>
    <recommendedName>
        <fullName evidence="3">Phage major capsid protein</fullName>
    </recommendedName>
</protein>
<dbReference type="Proteomes" id="UP000286287">
    <property type="component" value="Unassembled WGS sequence"/>
</dbReference>
<evidence type="ECO:0000313" key="1">
    <source>
        <dbReference type="EMBL" id="RJF74930.1"/>
    </source>
</evidence>
<dbReference type="AlphaFoldDB" id="A0A418VFP1"/>